<dbReference type="Pfam" id="PF07923">
    <property type="entry name" value="N1221"/>
    <property type="match status" value="1"/>
</dbReference>
<feature type="region of interest" description="Disordered" evidence="9">
    <location>
        <begin position="1"/>
        <end position="67"/>
    </location>
</feature>
<name>A0ABM4S2M9_BOSIN</name>
<evidence type="ECO:0000256" key="8">
    <source>
        <dbReference type="ARBA" id="ARBA00046985"/>
    </source>
</evidence>
<evidence type="ECO:0000259" key="11">
    <source>
        <dbReference type="SMART" id="SM01293"/>
    </source>
</evidence>
<evidence type="ECO:0000313" key="13">
    <source>
        <dbReference type="RefSeq" id="XP_070642058.1"/>
    </source>
</evidence>
<evidence type="ECO:0000256" key="2">
    <source>
        <dbReference type="ARBA" id="ARBA00007062"/>
    </source>
</evidence>
<feature type="compositionally biased region" description="Basic and acidic residues" evidence="9">
    <location>
        <begin position="47"/>
        <end position="60"/>
    </location>
</feature>
<proteinExistence type="inferred from homology"/>
<comment type="subcellular location">
    <subcellularLocation>
        <location evidence="1">Cytoplasm</location>
    </subcellularLocation>
</comment>
<sequence length="714" mass="79265">MEPAAGTPGPLIMNNKQPQPPPPPPPATAQPPPGAPRTAGGLLPGGKAREFNRNQRKDSEGYSESPDLEFEYADTDKWAAELSELYSYTEGPEFLMNRKCFEEDFRMHVTDKKWTELDTNQHRTHAMRLLDGLEVTAREKRLKVARAILYVAQGTFGECSSEAEVQSWMRYNTFLLLEVGTFNALVELLNMEIDNSAACSSAVRKPAISLADSTDLRVLLNIMYLIVETVHQECEGDKAEWRTMRQTFRAELGSPLYNNEPFAIMLFGMVTKFCSGHAPHFPMKKVLLLLWKTVLCTLGGFEELQSMKAEKRAILGLPPLPEDSIKVIRNMRAASPPASASDLIEQQQKRGRREHKALIKQDNLDAFNERDPYKADDSREEEEENDDDNSLEGETFPLERDEVMPPPLQHPQTDRLTCPKGLPWAPKVREKDIEMFLESSRSKFIGYTLGSDTNTVVGLPRPIHESIKTLKQHKYTSIAEVQAQMEEEYLRSPLSGGEEEVEQVPAETLYQGLLPSLPQYMIALLKILLAAAPTSKAKTDSINILADVLPEEMPTTVLQSMKLGVDVNRHKEVIVKAISAVLLLLLKHFKLNHVYQHLCPGLPSLRGARAARADCRESDAGGVQVSPHPEAGPESETGHDAAVCAEAAQGADQVSGTAVAKEQHEDHVCHLPEGAASAERRLGLRQRSRCPALGLPGRGVCPPCQHRALQRPAL</sequence>
<evidence type="ECO:0000256" key="6">
    <source>
        <dbReference type="ARBA" id="ARBA00041446"/>
    </source>
</evidence>
<dbReference type="RefSeq" id="XP_070642058.1">
    <property type="nucleotide sequence ID" value="XM_070785957.1"/>
</dbReference>
<evidence type="ECO:0000256" key="7">
    <source>
        <dbReference type="ARBA" id="ARBA00046123"/>
    </source>
</evidence>
<keyword evidence="4" id="KW-0597">Phosphoprotein</keyword>
<dbReference type="PANTHER" id="PTHR13239:SF7">
    <property type="entry name" value="STRIATIN-INTERACTING PROTEIN 1"/>
    <property type="match status" value="1"/>
</dbReference>
<feature type="compositionally biased region" description="Basic and acidic residues" evidence="9">
    <location>
        <begin position="356"/>
        <end position="377"/>
    </location>
</feature>
<evidence type="ECO:0000256" key="1">
    <source>
        <dbReference type="ARBA" id="ARBA00004496"/>
    </source>
</evidence>
<feature type="compositionally biased region" description="Acidic residues" evidence="9">
    <location>
        <begin position="378"/>
        <end position="391"/>
    </location>
</feature>
<gene>
    <name evidence="13" type="primary">STRIP1</name>
</gene>
<accession>A0ABM4S2M9</accession>
<feature type="region of interest" description="Disordered" evidence="9">
    <location>
        <begin position="618"/>
        <end position="638"/>
    </location>
</feature>
<comment type="similarity">
    <text evidence="2">Belongs to the STRIP family.</text>
</comment>
<organism evidence="12 13">
    <name type="scientific">Bos indicus</name>
    <name type="common">Zebu</name>
    <dbReference type="NCBI Taxonomy" id="9915"/>
    <lineage>
        <taxon>Eukaryota</taxon>
        <taxon>Metazoa</taxon>
        <taxon>Chordata</taxon>
        <taxon>Craniata</taxon>
        <taxon>Vertebrata</taxon>
        <taxon>Euteleostomi</taxon>
        <taxon>Mammalia</taxon>
        <taxon>Eutheria</taxon>
        <taxon>Laurasiatheria</taxon>
        <taxon>Artiodactyla</taxon>
        <taxon>Ruminantia</taxon>
        <taxon>Pecora</taxon>
        <taxon>Bovidae</taxon>
        <taxon>Bovinae</taxon>
        <taxon>Bos</taxon>
    </lineage>
</organism>
<evidence type="ECO:0000256" key="4">
    <source>
        <dbReference type="ARBA" id="ARBA00022553"/>
    </source>
</evidence>
<comment type="subunit">
    <text evidence="8">Part of the core of STRIPAK complexes composed of PP2A catalytic and scaffolding subunits, the striatins (PP2A regulatory subunits), the striatin-associated proteins MOB4, STRIP1 and STRIP2, PDCD10 and members of the STE20 kinases, such as STK24 and STK26. The STRIPAK complex can be extended by adapter proteins such as SLMAP:SIKE1, CTTNBP2 or CTTNBP2NL. Interacts with CDC42BPB. Interacts with CTTNBP2NL.</text>
</comment>
<dbReference type="InterPro" id="IPR021819">
    <property type="entry name" value="Far11/STRP_C"/>
</dbReference>
<feature type="region of interest" description="Disordered" evidence="9">
    <location>
        <begin position="336"/>
        <end position="423"/>
    </location>
</feature>
<dbReference type="InterPro" id="IPR040185">
    <property type="entry name" value="Far11/STRP"/>
</dbReference>
<protein>
    <recommendedName>
        <fullName evidence="5">Striatin-interacting protein 1</fullName>
    </recommendedName>
    <alternativeName>
        <fullName evidence="6">Protein FAM40A</fullName>
    </alternativeName>
</protein>
<evidence type="ECO:0000259" key="10">
    <source>
        <dbReference type="SMART" id="SM01292"/>
    </source>
</evidence>
<dbReference type="PANTHER" id="PTHR13239">
    <property type="entry name" value="PROTEIN REQUIRED FOR HYPHAL ANASTOMOSIS HAM-2"/>
    <property type="match status" value="1"/>
</dbReference>
<dbReference type="InterPro" id="IPR012486">
    <property type="entry name" value="Far11/STRP_N"/>
</dbReference>
<feature type="domain" description="Far11/STRP N-terminal" evidence="10">
    <location>
        <begin position="65"/>
        <end position="363"/>
    </location>
</feature>
<dbReference type="Pfam" id="PF11882">
    <property type="entry name" value="DUF3402"/>
    <property type="match status" value="1"/>
</dbReference>
<dbReference type="SMART" id="SM01293">
    <property type="entry name" value="DUF3402"/>
    <property type="match status" value="1"/>
</dbReference>
<dbReference type="SMART" id="SM01292">
    <property type="entry name" value="N1221"/>
    <property type="match status" value="1"/>
</dbReference>
<keyword evidence="3" id="KW-0963">Cytoplasm</keyword>
<evidence type="ECO:0000256" key="3">
    <source>
        <dbReference type="ARBA" id="ARBA00022490"/>
    </source>
</evidence>
<dbReference type="GeneID" id="109555961"/>
<dbReference type="Proteomes" id="UP001652663">
    <property type="component" value="Chromosome 3"/>
</dbReference>
<keyword evidence="12" id="KW-1185">Reference proteome</keyword>
<comment type="function">
    <text evidence="7">Plays a role in the regulation of cell morphology and cytoskeletal organization. Required in the cortical actin filament dynamics and cell shape. Part of the striatin-interacting phosphatase and kinase (STRIPAK) complexes. STRIPAK complexes have critical roles in protein (de)phosphorylation and are regulators of multiple signaling pathways including Hippo, MAPK, nuclear receptor and cytoskeleton remodeling. Different types of STRIPAK complexes are involved in a variety of biological processes such as cell growth, differentiation, apoptosis, metabolism and immune regulation.</text>
</comment>
<evidence type="ECO:0000256" key="9">
    <source>
        <dbReference type="SAM" id="MobiDB-lite"/>
    </source>
</evidence>
<feature type="domain" description="Far11/STRP C-terminal" evidence="11">
    <location>
        <begin position="460"/>
        <end position="684"/>
    </location>
</feature>
<evidence type="ECO:0000313" key="12">
    <source>
        <dbReference type="Proteomes" id="UP001652663"/>
    </source>
</evidence>
<feature type="compositionally biased region" description="Pro residues" evidence="9">
    <location>
        <begin position="18"/>
        <end position="35"/>
    </location>
</feature>
<evidence type="ECO:0000256" key="5">
    <source>
        <dbReference type="ARBA" id="ARBA00039625"/>
    </source>
</evidence>
<reference evidence="13" key="1">
    <citation type="submission" date="2025-08" db="UniProtKB">
        <authorList>
            <consortium name="RefSeq"/>
        </authorList>
    </citation>
    <scope>IDENTIFICATION</scope>
    <source>
        <tissue evidence="13">Blood</tissue>
    </source>
</reference>